<keyword evidence="3" id="KW-1185">Reference proteome</keyword>
<feature type="transmembrane region" description="Helical" evidence="1">
    <location>
        <begin position="6"/>
        <end position="25"/>
    </location>
</feature>
<name>A0A6B2K037_9RHOB</name>
<evidence type="ECO:0000313" key="2">
    <source>
        <dbReference type="EMBL" id="NDV01814.1"/>
    </source>
</evidence>
<sequence>MIRWIAIIVIIVAILIAVDVFFGLFGGNFSGIFGLEPEGAVVVDDAVVVDPDGDETIVTE</sequence>
<organism evidence="2 3">
    <name type="scientific">Pseudoroseicyclus tamaricis</name>
    <dbReference type="NCBI Taxonomy" id="2705421"/>
    <lineage>
        <taxon>Bacteria</taxon>
        <taxon>Pseudomonadati</taxon>
        <taxon>Pseudomonadota</taxon>
        <taxon>Alphaproteobacteria</taxon>
        <taxon>Rhodobacterales</taxon>
        <taxon>Paracoccaceae</taxon>
        <taxon>Pseudoroseicyclus</taxon>
    </lineage>
</organism>
<gene>
    <name evidence="2" type="ORF">GZA08_12650</name>
</gene>
<protein>
    <submittedName>
        <fullName evidence="2">Uncharacterized protein</fullName>
    </submittedName>
</protein>
<dbReference type="Proteomes" id="UP000474757">
    <property type="component" value="Unassembled WGS sequence"/>
</dbReference>
<dbReference type="AlphaFoldDB" id="A0A6B2K037"/>
<keyword evidence="1" id="KW-0812">Transmembrane</keyword>
<dbReference type="RefSeq" id="WP_163894207.1">
    <property type="nucleotide sequence ID" value="NZ_JAAFYS010000003.1"/>
</dbReference>
<comment type="caution">
    <text evidence="2">The sequence shown here is derived from an EMBL/GenBank/DDBJ whole genome shotgun (WGS) entry which is preliminary data.</text>
</comment>
<evidence type="ECO:0000256" key="1">
    <source>
        <dbReference type="SAM" id="Phobius"/>
    </source>
</evidence>
<reference evidence="2 3" key="1">
    <citation type="submission" date="2020-02" db="EMBL/GenBank/DDBJ databases">
        <title>Pseudoroseicyclus tamarix, sp. nov., isolated from offshore sediment of a Tamarix chinensis forest.</title>
        <authorList>
            <person name="Gai Y."/>
        </authorList>
    </citation>
    <scope>NUCLEOTIDE SEQUENCE [LARGE SCALE GENOMIC DNA]</scope>
    <source>
        <strain evidence="2 3">CLL3-39</strain>
    </source>
</reference>
<evidence type="ECO:0000313" key="3">
    <source>
        <dbReference type="Proteomes" id="UP000474757"/>
    </source>
</evidence>
<keyword evidence="1" id="KW-1133">Transmembrane helix</keyword>
<proteinExistence type="predicted"/>
<keyword evidence="1" id="KW-0472">Membrane</keyword>
<accession>A0A6B2K037</accession>
<dbReference type="EMBL" id="JAAGAB010000003">
    <property type="protein sequence ID" value="NDV01814.1"/>
    <property type="molecule type" value="Genomic_DNA"/>
</dbReference>